<dbReference type="KEGG" id="samy:DB32_004572"/>
<feature type="transmembrane region" description="Helical" evidence="5">
    <location>
        <begin position="25"/>
        <end position="46"/>
    </location>
</feature>
<reference evidence="7 8" key="1">
    <citation type="submission" date="2015-03" db="EMBL/GenBank/DDBJ databases">
        <title>Genome assembly of Sandaracinus amylolyticus DSM 53668.</title>
        <authorList>
            <person name="Sharma G."/>
            <person name="Subramanian S."/>
        </authorList>
    </citation>
    <scope>NUCLEOTIDE SEQUENCE [LARGE SCALE GENOMIC DNA]</scope>
    <source>
        <strain evidence="7 8">DSM 53668</strain>
    </source>
</reference>
<dbReference type="Proteomes" id="UP000034883">
    <property type="component" value="Chromosome"/>
</dbReference>
<organism evidence="7 8">
    <name type="scientific">Sandaracinus amylolyticus</name>
    <dbReference type="NCBI Taxonomy" id="927083"/>
    <lineage>
        <taxon>Bacteria</taxon>
        <taxon>Pseudomonadati</taxon>
        <taxon>Myxococcota</taxon>
        <taxon>Polyangia</taxon>
        <taxon>Polyangiales</taxon>
        <taxon>Sandaracinaceae</taxon>
        <taxon>Sandaracinus</taxon>
    </lineage>
</organism>
<dbReference type="STRING" id="927083.DB32_004572"/>
<keyword evidence="4 5" id="KW-0472">Membrane</keyword>
<dbReference type="RefSeq" id="WP_053234683.1">
    <property type="nucleotide sequence ID" value="NZ_CP011125.1"/>
</dbReference>
<feature type="domain" description="Translocation and assembly module TamB C-terminal" evidence="6">
    <location>
        <begin position="1217"/>
        <end position="1481"/>
    </location>
</feature>
<proteinExistence type="predicted"/>
<keyword evidence="2 5" id="KW-0812">Transmembrane</keyword>
<evidence type="ECO:0000256" key="4">
    <source>
        <dbReference type="ARBA" id="ARBA00023136"/>
    </source>
</evidence>
<dbReference type="GO" id="GO:0009306">
    <property type="term" value="P:protein secretion"/>
    <property type="evidence" value="ECO:0007669"/>
    <property type="project" value="InterPro"/>
</dbReference>
<evidence type="ECO:0000313" key="7">
    <source>
        <dbReference type="EMBL" id="AKF07423.1"/>
    </source>
</evidence>
<dbReference type="PANTHER" id="PTHR36985">
    <property type="entry name" value="TRANSLOCATION AND ASSEMBLY MODULE SUBUNIT TAMB"/>
    <property type="match status" value="1"/>
</dbReference>
<dbReference type="OrthoDB" id="5288149at2"/>
<comment type="subcellular location">
    <subcellularLocation>
        <location evidence="1">Membrane</location>
        <topology evidence="1">Single-pass membrane protein</topology>
    </subcellularLocation>
</comment>
<keyword evidence="8" id="KW-1185">Reference proteome</keyword>
<evidence type="ECO:0000256" key="2">
    <source>
        <dbReference type="ARBA" id="ARBA00022692"/>
    </source>
</evidence>
<protein>
    <recommendedName>
        <fullName evidence="6">Translocation and assembly module TamB C-terminal domain-containing protein</fullName>
    </recommendedName>
</protein>
<dbReference type="GO" id="GO:0005886">
    <property type="term" value="C:plasma membrane"/>
    <property type="evidence" value="ECO:0007669"/>
    <property type="project" value="InterPro"/>
</dbReference>
<dbReference type="InterPro" id="IPR007452">
    <property type="entry name" value="TamB_C"/>
</dbReference>
<keyword evidence="3 5" id="KW-1133">Transmembrane helix</keyword>
<evidence type="ECO:0000256" key="3">
    <source>
        <dbReference type="ARBA" id="ARBA00022989"/>
    </source>
</evidence>
<dbReference type="GO" id="GO:0097347">
    <property type="term" value="C:TAM protein secretion complex"/>
    <property type="evidence" value="ECO:0007669"/>
    <property type="project" value="TreeGrafter"/>
</dbReference>
<name>A0A0F6W4T3_9BACT</name>
<gene>
    <name evidence="7" type="ORF">DB32_004572</name>
</gene>
<evidence type="ECO:0000256" key="1">
    <source>
        <dbReference type="ARBA" id="ARBA00004167"/>
    </source>
</evidence>
<sequence>MTEASRTEPPERSLFVRALRRAPIVFLRGLGWTLVLVACLVVSAALHSLTGRTRLVARELIERLASGALRGDLEVGTIEQLDTDRIIARDVVLRDPQGRAVIRVDRLQIWPNYREILFGGRIHFLAARADHVEIELYVSGAEGETVSLLEAFEPASPGPDRGGPASAIPIVLDGLHVVGADIRGDLPNYEDLHVEGADARGRLEIARTVVVNVHHLEGRMTGPYGGVTHVDHATLDLDTDWRVGMRAYMRAHRGEDRARARLSLTRPDAPDPTLPGPQDTPMHMDLEVHVDQLGLETLHEMGIPGTEQLAGTMRGDARMQGPVADLRFDAWITHDAGPLQVHGRIAQEQDFAIDAETTDFDLQELVPSAPPIAIGGTMHVDVARDPAAPQRARFRVTAHPLEVAGIFVPAFETEGAIEPDAVVIDRVEAPHLGGVIEGHGRVGFDGSLDVHARIDVEDLGGDPNVADFVPGLHGAAEGTLDVESGPRGTDLALTTQLRLRGFRYRTVRASSLVIRGRAHGELARPIAHFDVDGQGVAIAGRDLGTVDARIDGGPSEYVLQWSSRGRDVRALDVDARVHRHGERWEIHVPEAALDVGLGPMRGAIGTVRIDRGAVSIEGAEIEGSGQRLAGEARIATGGGPSTASVDVAGLDLERVGALVGGGLETLRGTASGHLELEGPLRDPDVTLRGRVEDLSWDRVRNTDIAYDLAYSDGVLTTNVQGDFGTRGTLGVEGPIAVPFAALTDPGRFAREAEFGLHVYAGHLNLAFLTPFLGEQLQALGITGRIGGDVRIGGTVAEPRIDPGVIILDRFALPGWSELRAKIHLALVGDQLTVQRVWLADTTGELAMVEAQVPISMDDPPADLPAFLRTLSDQPWSFAARIAPRLLSSWPRPLQRRVPAGVVGALALSAAGGDGQPARAELTGTMEWVEAPLEDPCARDLRPIVQLQGTLHEGTTRIDLSGFSEGRMIAFGRAEAETPLDDWLADGAFTLPQPDLLVQLLDMPLEHVPWTCGRASGIATAEVIVQDVLGDSPQLDARLEITQLRVAHGEDGGQGTMPYHVLAAARIGGTSEEERAEACAIIAAQGRLTTPFAECGSTELPEDTEVVVRGSVPLRFSIGSVVPEVLLDRDLDLTMLMADAHLEPVLALIPQIAESDVIADGRLVAHGPWETLEVAGGVSLREGRVRVVPLGQHLVDVRGALRFAGDRVTIPEGEALFARDGEGTLEVSGEIGLRGLLPTYAYLDVRPAQFPVRREGAVLATISGRGDTRVTIESDGLEGTVTTEELTIRLPEQMAGAVQSLEEHPDLLVIGTQARELSMEAGPGYPVHLSVDASDPFWVRRNDFAVQVSAHLDVRYLDPNLYVGGIANLERGYFEVFGKRFEVQGGSLVFGGTEELDPQVDLVAVYELPGAGGASITVTAGGTLSNLSIEFSSTETSDQGEIIALLVSGRRTLGDDTGAQTQAATEQAARVVTGIAAGILTLGLREQFGDAFPLIAIETGANLGDTRIRAGFNADAIIPDAIRDVVLGAYVEGFVTTSAGNQAGGGTGGVGGGVNIELQFPFDLVGSGTYVPPTSWGLDLVWEP</sequence>
<evidence type="ECO:0000256" key="5">
    <source>
        <dbReference type="SAM" id="Phobius"/>
    </source>
</evidence>
<dbReference type="Pfam" id="PF04357">
    <property type="entry name" value="TamB"/>
    <property type="match status" value="1"/>
</dbReference>
<accession>A0A0F6W4T3</accession>
<dbReference type="EMBL" id="CP011125">
    <property type="protein sequence ID" value="AKF07423.1"/>
    <property type="molecule type" value="Genomic_DNA"/>
</dbReference>
<evidence type="ECO:0000313" key="8">
    <source>
        <dbReference type="Proteomes" id="UP000034883"/>
    </source>
</evidence>
<evidence type="ECO:0000259" key="6">
    <source>
        <dbReference type="Pfam" id="PF04357"/>
    </source>
</evidence>
<dbReference type="PANTHER" id="PTHR36985:SF1">
    <property type="entry name" value="TRANSLOCATION AND ASSEMBLY MODULE SUBUNIT TAMB"/>
    <property type="match status" value="1"/>
</dbReference>